<protein>
    <recommendedName>
        <fullName evidence="5">Heat shock protein 70</fullName>
    </recommendedName>
</protein>
<dbReference type="GO" id="GO:0140662">
    <property type="term" value="F:ATP-dependent protein folding chaperone"/>
    <property type="evidence" value="ECO:0007669"/>
    <property type="project" value="InterPro"/>
</dbReference>
<dbReference type="SMR" id="A0AA38F916"/>
<feature type="non-terminal residue" evidence="3">
    <location>
        <position position="1"/>
    </location>
</feature>
<dbReference type="InterPro" id="IPR043129">
    <property type="entry name" value="ATPase_NBD"/>
</dbReference>
<dbReference type="PROSITE" id="PS01036">
    <property type="entry name" value="HSP70_3"/>
    <property type="match status" value="1"/>
</dbReference>
<keyword evidence="4" id="KW-1185">Reference proteome</keyword>
<evidence type="ECO:0000256" key="2">
    <source>
        <dbReference type="ARBA" id="ARBA00022840"/>
    </source>
</evidence>
<evidence type="ECO:0000313" key="4">
    <source>
        <dbReference type="Proteomes" id="UP000824469"/>
    </source>
</evidence>
<dbReference type="InterPro" id="IPR018181">
    <property type="entry name" value="Heat_shock_70_CS"/>
</dbReference>
<dbReference type="InterPro" id="IPR029047">
    <property type="entry name" value="HSP70_peptide-bd_sf"/>
</dbReference>
<dbReference type="PRINTS" id="PR00301">
    <property type="entry name" value="HEATSHOCK70"/>
</dbReference>
<sequence length="286" mass="32400">TFVELGIVKKFLQDAKRSKHQIDDIVLVGGSSRIPKVQDLLTQFFDKKELCKIINPDEAIAYGVALQEATLNDEDVPFILTDVTTSSLEILVNGGIMKVVIPRNTPIPIRLETYVTTRDNDQTTILFQVYEGERPLTVHNNLLGEFELEGIQLTRHGMPKIKVCFQVSAEGILKSFAQDKQTGTCNEITITNDGGRLKEVEIKRMIGDAQRFLKEDEQMKNKKMAKNNLDCYIYDTKIRMTDAKSKGTVKHSNAEDIIKILNEVEEWLDDSEQAEVGELEIQLEQL</sequence>
<dbReference type="EMBL" id="JAHRHJ020000010">
    <property type="protein sequence ID" value="KAH9297069.1"/>
    <property type="molecule type" value="Genomic_DNA"/>
</dbReference>
<accession>A0AA38F916</accession>
<dbReference type="InterPro" id="IPR013126">
    <property type="entry name" value="Hsp_70_fam"/>
</dbReference>
<reference evidence="3 4" key="1">
    <citation type="journal article" date="2021" name="Nat. Plants">
        <title>The Taxus genome provides insights into paclitaxel biosynthesis.</title>
        <authorList>
            <person name="Xiong X."/>
            <person name="Gou J."/>
            <person name="Liao Q."/>
            <person name="Li Y."/>
            <person name="Zhou Q."/>
            <person name="Bi G."/>
            <person name="Li C."/>
            <person name="Du R."/>
            <person name="Wang X."/>
            <person name="Sun T."/>
            <person name="Guo L."/>
            <person name="Liang H."/>
            <person name="Lu P."/>
            <person name="Wu Y."/>
            <person name="Zhang Z."/>
            <person name="Ro D.K."/>
            <person name="Shang Y."/>
            <person name="Huang S."/>
            <person name="Yan J."/>
        </authorList>
    </citation>
    <scope>NUCLEOTIDE SEQUENCE [LARGE SCALE GENOMIC DNA]</scope>
    <source>
        <strain evidence="3">Ta-2019</strain>
    </source>
</reference>
<keyword evidence="1" id="KW-0547">Nucleotide-binding</keyword>
<dbReference type="Proteomes" id="UP000824469">
    <property type="component" value="Unassembled WGS sequence"/>
</dbReference>
<dbReference type="SUPFAM" id="SSF53067">
    <property type="entry name" value="Actin-like ATPase domain"/>
    <property type="match status" value="1"/>
</dbReference>
<dbReference type="GO" id="GO:0005524">
    <property type="term" value="F:ATP binding"/>
    <property type="evidence" value="ECO:0007669"/>
    <property type="project" value="UniProtKB-KW"/>
</dbReference>
<proteinExistence type="predicted"/>
<dbReference type="AlphaFoldDB" id="A0AA38F916"/>
<organism evidence="3 4">
    <name type="scientific">Taxus chinensis</name>
    <name type="common">Chinese yew</name>
    <name type="synonym">Taxus wallichiana var. chinensis</name>
    <dbReference type="NCBI Taxonomy" id="29808"/>
    <lineage>
        <taxon>Eukaryota</taxon>
        <taxon>Viridiplantae</taxon>
        <taxon>Streptophyta</taxon>
        <taxon>Embryophyta</taxon>
        <taxon>Tracheophyta</taxon>
        <taxon>Spermatophyta</taxon>
        <taxon>Pinopsida</taxon>
        <taxon>Pinidae</taxon>
        <taxon>Conifers II</taxon>
        <taxon>Cupressales</taxon>
        <taxon>Taxaceae</taxon>
        <taxon>Taxus</taxon>
    </lineage>
</organism>
<keyword evidence="2" id="KW-0067">ATP-binding</keyword>
<dbReference type="OMA" id="CEFERIF"/>
<dbReference type="Pfam" id="PF00012">
    <property type="entry name" value="HSP70"/>
    <property type="match status" value="1"/>
</dbReference>
<name>A0AA38F916_TAXCH</name>
<dbReference type="PANTHER" id="PTHR19375">
    <property type="entry name" value="HEAT SHOCK PROTEIN 70KDA"/>
    <property type="match status" value="1"/>
</dbReference>
<evidence type="ECO:0000256" key="1">
    <source>
        <dbReference type="ARBA" id="ARBA00022741"/>
    </source>
</evidence>
<dbReference type="SUPFAM" id="SSF100920">
    <property type="entry name" value="Heat shock protein 70kD (HSP70), peptide-binding domain"/>
    <property type="match status" value="1"/>
</dbReference>
<comment type="caution">
    <text evidence="3">The sequence shown here is derived from an EMBL/GenBank/DDBJ whole genome shotgun (WGS) entry which is preliminary data.</text>
</comment>
<dbReference type="Gene3D" id="3.30.420.40">
    <property type="match status" value="2"/>
</dbReference>
<dbReference type="Gene3D" id="2.60.34.10">
    <property type="entry name" value="Substrate Binding Domain Of DNAk, Chain A, domain 1"/>
    <property type="match status" value="1"/>
</dbReference>
<dbReference type="Gene3D" id="1.20.1270.10">
    <property type="match status" value="1"/>
</dbReference>
<dbReference type="InterPro" id="IPR029048">
    <property type="entry name" value="HSP70_C_sf"/>
</dbReference>
<evidence type="ECO:0008006" key="5">
    <source>
        <dbReference type="Google" id="ProtNLM"/>
    </source>
</evidence>
<gene>
    <name evidence="3" type="ORF">KI387_028751</name>
</gene>
<dbReference type="SUPFAM" id="SSF100934">
    <property type="entry name" value="Heat shock protein 70kD (HSP70), C-terminal subdomain"/>
    <property type="match status" value="1"/>
</dbReference>
<evidence type="ECO:0000313" key="3">
    <source>
        <dbReference type="EMBL" id="KAH9297069.1"/>
    </source>
</evidence>